<dbReference type="PANTHER" id="PTHR45339:SF1">
    <property type="entry name" value="HYBRID SIGNAL TRANSDUCTION HISTIDINE KINASE J"/>
    <property type="match status" value="1"/>
</dbReference>
<feature type="domain" description="PAS" evidence="8">
    <location>
        <begin position="517"/>
        <end position="587"/>
    </location>
</feature>
<dbReference type="NCBIfam" id="TIGR00229">
    <property type="entry name" value="sensory_box"/>
    <property type="match status" value="1"/>
</dbReference>
<dbReference type="Gene3D" id="3.40.50.2300">
    <property type="match status" value="1"/>
</dbReference>
<reference evidence="9 10" key="1">
    <citation type="submission" date="2024-03" db="EMBL/GenBank/DDBJ databases">
        <title>A high-quality draft genome sequence of Diaporthe vaccinii, a causative agent of upright dieback and viscid rot disease in cranberry plants.</title>
        <authorList>
            <person name="Sarrasin M."/>
            <person name="Lang B.F."/>
            <person name="Burger G."/>
        </authorList>
    </citation>
    <scope>NUCLEOTIDE SEQUENCE [LARGE SCALE GENOMIC DNA]</scope>
    <source>
        <strain evidence="9 10">IS7</strain>
    </source>
</reference>
<dbReference type="Pfam" id="PF02518">
    <property type="entry name" value="HATPase_c"/>
    <property type="match status" value="1"/>
</dbReference>
<dbReference type="InterPro" id="IPR001789">
    <property type="entry name" value="Sig_transdc_resp-reg_receiver"/>
</dbReference>
<dbReference type="InterPro" id="IPR035965">
    <property type="entry name" value="PAS-like_dom_sf"/>
</dbReference>
<dbReference type="SMART" id="SM00091">
    <property type="entry name" value="PAS"/>
    <property type="match status" value="2"/>
</dbReference>
<dbReference type="InterPro" id="IPR001610">
    <property type="entry name" value="PAC"/>
</dbReference>
<feature type="domain" description="Response regulatory" evidence="7">
    <location>
        <begin position="1112"/>
        <end position="1238"/>
    </location>
</feature>
<dbReference type="Gene3D" id="3.30.565.10">
    <property type="entry name" value="Histidine kinase-like ATPase, C-terminal domain"/>
    <property type="match status" value="1"/>
</dbReference>
<feature type="region of interest" description="Disordered" evidence="5">
    <location>
        <begin position="1298"/>
        <end position="1383"/>
    </location>
</feature>
<dbReference type="InterPro" id="IPR036890">
    <property type="entry name" value="HATPase_C_sf"/>
</dbReference>
<comment type="caution">
    <text evidence="9">The sequence shown here is derived from an EMBL/GenBank/DDBJ whole genome shotgun (WGS) entry which is preliminary data.</text>
</comment>
<dbReference type="InterPro" id="IPR003594">
    <property type="entry name" value="HATPase_dom"/>
</dbReference>
<gene>
    <name evidence="9" type="ORF">FJTKL_08479</name>
</gene>
<dbReference type="PROSITE" id="PS50110">
    <property type="entry name" value="RESPONSE_REGULATORY"/>
    <property type="match status" value="1"/>
</dbReference>
<feature type="domain" description="Histidine kinase" evidence="6">
    <location>
        <begin position="812"/>
        <end position="1035"/>
    </location>
</feature>
<dbReference type="CDD" id="cd00130">
    <property type="entry name" value="PAS"/>
    <property type="match status" value="1"/>
</dbReference>
<evidence type="ECO:0000259" key="8">
    <source>
        <dbReference type="PROSITE" id="PS50112"/>
    </source>
</evidence>
<dbReference type="InterPro" id="IPR036097">
    <property type="entry name" value="HisK_dim/P_sf"/>
</dbReference>
<dbReference type="Pfam" id="PF00512">
    <property type="entry name" value="HisKA"/>
    <property type="match status" value="1"/>
</dbReference>
<keyword evidence="2" id="KW-0902">Two-component regulatory system</keyword>
<keyword evidence="1 3" id="KW-0597">Phosphoprotein</keyword>
<feature type="region of interest" description="Disordered" evidence="5">
    <location>
        <begin position="1"/>
        <end position="103"/>
    </location>
</feature>
<evidence type="ECO:0000256" key="2">
    <source>
        <dbReference type="ARBA" id="ARBA00023012"/>
    </source>
</evidence>
<dbReference type="InterPro" id="IPR011006">
    <property type="entry name" value="CheY-like_superfamily"/>
</dbReference>
<dbReference type="SUPFAM" id="SSF52172">
    <property type="entry name" value="CheY-like"/>
    <property type="match status" value="1"/>
</dbReference>
<feature type="region of interest" description="Disordered" evidence="5">
    <location>
        <begin position="312"/>
        <end position="365"/>
    </location>
</feature>
<dbReference type="Proteomes" id="UP001600888">
    <property type="component" value="Unassembled WGS sequence"/>
</dbReference>
<dbReference type="CDD" id="cd17546">
    <property type="entry name" value="REC_hyHK_CKI1_RcsC-like"/>
    <property type="match status" value="1"/>
</dbReference>
<evidence type="ECO:0000256" key="3">
    <source>
        <dbReference type="PROSITE-ProRule" id="PRU00169"/>
    </source>
</evidence>
<feature type="compositionally biased region" description="Basic and acidic residues" evidence="5">
    <location>
        <begin position="1373"/>
        <end position="1383"/>
    </location>
</feature>
<protein>
    <submittedName>
        <fullName evidence="9">Uncharacterized protein</fullName>
    </submittedName>
</protein>
<dbReference type="SMART" id="SM00388">
    <property type="entry name" value="HisKA"/>
    <property type="match status" value="1"/>
</dbReference>
<evidence type="ECO:0000259" key="7">
    <source>
        <dbReference type="PROSITE" id="PS50110"/>
    </source>
</evidence>
<dbReference type="SMART" id="SM00387">
    <property type="entry name" value="HATPase_c"/>
    <property type="match status" value="1"/>
</dbReference>
<keyword evidence="10" id="KW-1185">Reference proteome</keyword>
<feature type="compositionally biased region" description="Basic and acidic residues" evidence="5">
    <location>
        <begin position="47"/>
        <end position="56"/>
    </location>
</feature>
<dbReference type="PANTHER" id="PTHR45339">
    <property type="entry name" value="HYBRID SIGNAL TRANSDUCTION HISTIDINE KINASE J"/>
    <property type="match status" value="1"/>
</dbReference>
<feature type="compositionally biased region" description="Polar residues" evidence="5">
    <location>
        <begin position="57"/>
        <end position="79"/>
    </location>
</feature>
<dbReference type="SMART" id="SM00448">
    <property type="entry name" value="REC"/>
    <property type="match status" value="1"/>
</dbReference>
<accession>A0ABR4ER71</accession>
<dbReference type="PRINTS" id="PR00344">
    <property type="entry name" value="BCTRLSENSOR"/>
</dbReference>
<feature type="coiled-coil region" evidence="4">
    <location>
        <begin position="775"/>
        <end position="802"/>
    </location>
</feature>
<dbReference type="CDD" id="cd16922">
    <property type="entry name" value="HATPase_EvgS-ArcB-TorS-like"/>
    <property type="match status" value="1"/>
</dbReference>
<dbReference type="InterPro" id="IPR005467">
    <property type="entry name" value="His_kinase_dom"/>
</dbReference>
<dbReference type="SUPFAM" id="SSF55874">
    <property type="entry name" value="ATPase domain of HSP90 chaperone/DNA topoisomerase II/histidine kinase"/>
    <property type="match status" value="1"/>
</dbReference>
<proteinExistence type="predicted"/>
<name>A0ABR4ER71_9PEZI</name>
<keyword evidence="4" id="KW-0175">Coiled coil</keyword>
<evidence type="ECO:0000256" key="5">
    <source>
        <dbReference type="SAM" id="MobiDB-lite"/>
    </source>
</evidence>
<dbReference type="Pfam" id="PF00072">
    <property type="entry name" value="Response_reg"/>
    <property type="match status" value="1"/>
</dbReference>
<evidence type="ECO:0000256" key="4">
    <source>
        <dbReference type="SAM" id="Coils"/>
    </source>
</evidence>
<feature type="region of interest" description="Disordered" evidence="5">
    <location>
        <begin position="1064"/>
        <end position="1087"/>
    </location>
</feature>
<dbReference type="SUPFAM" id="SSF55785">
    <property type="entry name" value="PYP-like sensor domain (PAS domain)"/>
    <property type="match status" value="1"/>
</dbReference>
<dbReference type="Gene3D" id="1.10.287.130">
    <property type="match status" value="1"/>
</dbReference>
<dbReference type="InterPro" id="IPR003661">
    <property type="entry name" value="HisK_dim/P_dom"/>
</dbReference>
<evidence type="ECO:0000313" key="9">
    <source>
        <dbReference type="EMBL" id="KAL2284924.1"/>
    </source>
</evidence>
<evidence type="ECO:0000256" key="1">
    <source>
        <dbReference type="ARBA" id="ARBA00022553"/>
    </source>
</evidence>
<dbReference type="PROSITE" id="PS50109">
    <property type="entry name" value="HIS_KIN"/>
    <property type="match status" value="1"/>
</dbReference>
<dbReference type="EMBL" id="JBAWTH010000033">
    <property type="protein sequence ID" value="KAL2284924.1"/>
    <property type="molecule type" value="Genomic_DNA"/>
</dbReference>
<evidence type="ECO:0000259" key="6">
    <source>
        <dbReference type="PROSITE" id="PS50109"/>
    </source>
</evidence>
<dbReference type="SUPFAM" id="SSF47384">
    <property type="entry name" value="Homodimeric domain of signal transducing histidine kinase"/>
    <property type="match status" value="1"/>
</dbReference>
<dbReference type="Pfam" id="PF08447">
    <property type="entry name" value="PAS_3"/>
    <property type="match status" value="1"/>
</dbReference>
<dbReference type="InterPro" id="IPR013655">
    <property type="entry name" value="PAS_fold_3"/>
</dbReference>
<feature type="compositionally biased region" description="Low complexity" evidence="5">
    <location>
        <begin position="326"/>
        <end position="355"/>
    </location>
</feature>
<feature type="compositionally biased region" description="Pro residues" evidence="5">
    <location>
        <begin position="1302"/>
        <end position="1312"/>
    </location>
</feature>
<dbReference type="Gene3D" id="3.30.450.20">
    <property type="entry name" value="PAS domain"/>
    <property type="match status" value="3"/>
</dbReference>
<dbReference type="CDD" id="cd00082">
    <property type="entry name" value="HisKA"/>
    <property type="match status" value="1"/>
</dbReference>
<feature type="region of interest" description="Disordered" evidence="5">
    <location>
        <begin position="197"/>
        <end position="219"/>
    </location>
</feature>
<sequence>MVFGPPRITSDDSHALPSPVTMNHNLLAESPLLRKRTSDSPQTPPTDDFKTRRLESQTDGSATGSQESSHAQRDGSSAPSPAGRRFIRENNTERSQSSSPFRLQMPYITPGQLAFSALQFLPVPVLVLNNLKTVVLANEAMGRLMGMSSDSNDGDDLAHSVGSLTGQSLSQVGIDMLQNGRPVFIAWESFLDSIAEEMGPGQTQPANVQRQSSQGHHAEGDMTPIAETAEDSKFPDHSPQAAVEVVISRRDPNKPVTEPQIVNRASENQAFANMIISVWDISEQQTYFTLTFTNTESTSSVGSKKKAIARPSALESAERKTIFTASNPPSVSSSHGSSSSPSYRISPGSVSLSSSPFPPMGPPFQQKSLQNAPSMLQKTMILKDALLDNTEMPILAMWRDGTVAFPNAAARKLMEKDATLDKPFDGLEVLSNWTLYTDDFSRKLEPSEFPMGILLRTQTPFSDMRIGVIDRDGNKIRYNVLAEAIRDDETGEFLAGVISCRDVTEMAKEIDQIKARDVERFKIICDTMPQLVWTTTPDGYHDFFNTRWYDYTGLTPEDSLGLGWKNPFHPDDMPETAKRWAHSLATGDPYVTEYRCLSKEGEWRWHLGRALPLRNLETGKIEKWFGTCTDVHQSIETKLAARRMRQQLLSVITHANITIFTVDLDRKITMLQGALIWDADTTGQDDSQWYIGGNVDEVFNSLNPELPEGERPDFLSAIDSIFNRRSADVVVEHAIDSRFYRTRLLPMTGKKVKGEGLGDTEVEGAIGVIMDVTEIKAKEAVLQAQAQEKQQLLAREAAAKEASRLKSQFLANMSHEIRTPITGVIGMAELLLDVELNEEQRDYAENIYRSANALLTVINDILDFSKVESGRLDIEEVQFSMSVIVQDVAKMLSFAAQKRSLEFISDISPEVADDLVVLGDPGRVRQIITNLLTNSIKFTHQGFVKLSVAKERETDEIIEIRFMVQDTGIGIDEGTRKRLFQPFSQGDASTARKFGGTGLGLTICKSLLELMHGRMQLDSVVNQGTTAYFWVPFNKPQETQPSNVVKVTALPDRLQSEMSVSCNSSEFDQMGTPPPTDLLAPAEWGKSPRRRASLKQAASEEDLAASERSKIHVLVVEDNPINQQIAIKTIKKLGFNVSATWNGKEALEYLATAQKGQGRKPDIILMDVQMPVIDGYKATHLLRHHSPYNAFVRDVPIVAMTASAIQGDQEKCKKAGMDDYLAKPVKAKMLERMLVRWSLNKRNGSTPQLSSDVSVCSEGSDHCTNAGIPSVSVSGSGGPEEMLRLPTGEEAELDSMRADLPTPRPKSSPPPAVAINTPSPTEPSTEPPSPGKPQLQIRRVETDELAQQSRDDKLFDAAGGPPSAVTPHGHTPLTEKGDSLTEANVEKFQREELRRRISSDQV</sequence>
<feature type="compositionally biased region" description="Polar residues" evidence="5">
    <location>
        <begin position="201"/>
        <end position="215"/>
    </location>
</feature>
<feature type="modified residue" description="4-aspartylphosphate" evidence="3">
    <location>
        <position position="1167"/>
    </location>
</feature>
<organism evidence="9 10">
    <name type="scientific">Diaporthe vaccinii</name>
    <dbReference type="NCBI Taxonomy" id="105482"/>
    <lineage>
        <taxon>Eukaryota</taxon>
        <taxon>Fungi</taxon>
        <taxon>Dikarya</taxon>
        <taxon>Ascomycota</taxon>
        <taxon>Pezizomycotina</taxon>
        <taxon>Sordariomycetes</taxon>
        <taxon>Sordariomycetidae</taxon>
        <taxon>Diaporthales</taxon>
        <taxon>Diaporthaceae</taxon>
        <taxon>Diaporthe</taxon>
        <taxon>Diaporthe eres species complex</taxon>
    </lineage>
</organism>
<dbReference type="PROSITE" id="PS50112">
    <property type="entry name" value="PAS"/>
    <property type="match status" value="1"/>
</dbReference>
<evidence type="ECO:0000313" key="10">
    <source>
        <dbReference type="Proteomes" id="UP001600888"/>
    </source>
</evidence>
<dbReference type="SMART" id="SM00086">
    <property type="entry name" value="PAC"/>
    <property type="match status" value="2"/>
</dbReference>
<dbReference type="InterPro" id="IPR000014">
    <property type="entry name" value="PAS"/>
</dbReference>
<dbReference type="InterPro" id="IPR004358">
    <property type="entry name" value="Sig_transdc_His_kin-like_C"/>
</dbReference>